<dbReference type="SUPFAM" id="SSF53720">
    <property type="entry name" value="ALDH-like"/>
    <property type="match status" value="1"/>
</dbReference>
<dbReference type="PANTHER" id="PTHR43570">
    <property type="entry name" value="ALDEHYDE DEHYDROGENASE"/>
    <property type="match status" value="1"/>
</dbReference>
<dbReference type="Proteomes" id="UP000247152">
    <property type="component" value="Unassembled WGS sequence"/>
</dbReference>
<dbReference type="InterPro" id="IPR016163">
    <property type="entry name" value="Ald_DH_C"/>
</dbReference>
<reference evidence="10 12" key="2">
    <citation type="submission" date="2018-12" db="EMBL/GenBank/DDBJ databases">
        <title>Legionella sp,whole genome shotgun sequence.</title>
        <authorList>
            <person name="Wu H."/>
        </authorList>
    </citation>
    <scope>NUCLEOTIDE SEQUENCE [LARGE SCALE GENOMIC DNA]</scope>
    <source>
        <strain evidence="12">km489</strain>
        <strain evidence="10">Km489</strain>
    </source>
</reference>
<evidence type="ECO:0000259" key="8">
    <source>
        <dbReference type="Pfam" id="PF00171"/>
    </source>
</evidence>
<dbReference type="Gene3D" id="3.40.605.10">
    <property type="entry name" value="Aldehyde Dehydrogenase, Chain A, domain 1"/>
    <property type="match status" value="1"/>
</dbReference>
<dbReference type="PROSITE" id="PS00070">
    <property type="entry name" value="ALDEHYDE_DEHYDR_CYS"/>
    <property type="match status" value="1"/>
</dbReference>
<sequence length="456" mass="51332">MDIHTVVEKQRAFAAGGQAKKIDFRKQQLQKLKTILKQNEQLLYEALYADIKKSQFETYLTELAMIYHELDEAIKRVHKWAKPRATRTELVLQPGKSFILPEPYGTTLIIGAWNYPYQLTLIPLISAMAAGNTSIIKPSELPQNTSAALAKIINQNFDPAYLYVAEGGTEVTQELLSFRFDKLFFTGSTAVGKIVAKAAAEHLTPITLELGGKSPCLVFADADLKISAQRIVWGKFLNAGQTCIAPDYLLVEQSIYQPLLEELKNQINKIIGPNPLDSESYVRIIDQKHVQRLKKLIDPQKIYTGGQVIEKEKYIEPTILKDVSFADEIMKVEIFGPILPVIPFTDLQSVLHEIKMRPRPLSLYIFGKNSALQTRILHEVSFGGGCINDVIMHICNIPLPFGGVGESGMGNYHGEAGFNTFSHFKSILKRPFWFELPIKYKPYNQLKLKIIRALLG</sequence>
<organism evidence="9 11">
    <name type="scientific">Legionella qingyii</name>
    <dbReference type="NCBI Taxonomy" id="2184757"/>
    <lineage>
        <taxon>Bacteria</taxon>
        <taxon>Pseudomonadati</taxon>
        <taxon>Pseudomonadota</taxon>
        <taxon>Gammaproteobacteria</taxon>
        <taxon>Legionellales</taxon>
        <taxon>Legionellaceae</taxon>
        <taxon>Legionella</taxon>
    </lineage>
</organism>
<evidence type="ECO:0000313" key="11">
    <source>
        <dbReference type="Proteomes" id="UP000247152"/>
    </source>
</evidence>
<keyword evidence="2 4" id="KW-0560">Oxidoreductase</keyword>
<dbReference type="GO" id="GO:0004029">
    <property type="term" value="F:aldehyde dehydrogenase (NAD+) activity"/>
    <property type="evidence" value="ECO:0007669"/>
    <property type="project" value="TreeGrafter"/>
</dbReference>
<evidence type="ECO:0000256" key="2">
    <source>
        <dbReference type="ARBA" id="ARBA00023002"/>
    </source>
</evidence>
<evidence type="ECO:0000256" key="6">
    <source>
        <dbReference type="PROSITE-ProRule" id="PRU10007"/>
    </source>
</evidence>
<dbReference type="InterPro" id="IPR016160">
    <property type="entry name" value="Ald_DH_CS_CYS"/>
</dbReference>
<dbReference type="AlphaFoldDB" id="A0A317U1L2"/>
<evidence type="ECO:0000256" key="1">
    <source>
        <dbReference type="ARBA" id="ARBA00009986"/>
    </source>
</evidence>
<dbReference type="FunFam" id="3.40.605.10:FF:000004">
    <property type="entry name" value="Aldehyde dehydrogenase"/>
    <property type="match status" value="1"/>
</dbReference>
<comment type="similarity">
    <text evidence="1 4 7">Belongs to the aldehyde dehydrogenase family.</text>
</comment>
<evidence type="ECO:0000256" key="5">
    <source>
        <dbReference type="PIRSR" id="PIRSR036492-1"/>
    </source>
</evidence>
<dbReference type="OrthoDB" id="9812625at2"/>
<protein>
    <recommendedName>
        <fullName evidence="4">Aldehyde dehydrogenase</fullName>
    </recommendedName>
</protein>
<evidence type="ECO:0000256" key="7">
    <source>
        <dbReference type="RuleBase" id="RU003345"/>
    </source>
</evidence>
<dbReference type="Gene3D" id="3.40.309.10">
    <property type="entry name" value="Aldehyde Dehydrogenase, Chain A, domain 2"/>
    <property type="match status" value="1"/>
</dbReference>
<dbReference type="Pfam" id="PF00171">
    <property type="entry name" value="Aldedh"/>
    <property type="match status" value="1"/>
</dbReference>
<dbReference type="GO" id="GO:0005737">
    <property type="term" value="C:cytoplasm"/>
    <property type="evidence" value="ECO:0007669"/>
    <property type="project" value="TreeGrafter"/>
</dbReference>
<proteinExistence type="inferred from homology"/>
<dbReference type="InterPro" id="IPR029510">
    <property type="entry name" value="Ald_DH_CS_GLU"/>
</dbReference>
<gene>
    <name evidence="9" type="ORF">DGG96_13105</name>
    <name evidence="10" type="ORF">ELY20_03110</name>
</gene>
<dbReference type="EMBL" id="RZGX01000003">
    <property type="protein sequence ID" value="RUR25462.1"/>
    <property type="molecule type" value="Genomic_DNA"/>
</dbReference>
<feature type="domain" description="Aldehyde dehydrogenase" evidence="8">
    <location>
        <begin position="10"/>
        <end position="427"/>
    </location>
</feature>
<dbReference type="InterPro" id="IPR012394">
    <property type="entry name" value="Aldehyde_DH_NAD(P)"/>
</dbReference>
<name>A0A317U1L2_9GAMM</name>
<evidence type="ECO:0000313" key="10">
    <source>
        <dbReference type="EMBL" id="RUR25462.1"/>
    </source>
</evidence>
<dbReference type="PANTHER" id="PTHR43570:SF16">
    <property type="entry name" value="ALDEHYDE DEHYDROGENASE TYPE III, ISOFORM Q"/>
    <property type="match status" value="1"/>
</dbReference>
<evidence type="ECO:0000313" key="12">
    <source>
        <dbReference type="Proteomes" id="UP000287374"/>
    </source>
</evidence>
<dbReference type="EMBL" id="QHJG01000021">
    <property type="protein sequence ID" value="PWY55115.1"/>
    <property type="molecule type" value="Genomic_DNA"/>
</dbReference>
<keyword evidence="3" id="KW-0520">NAD</keyword>
<dbReference type="Proteomes" id="UP000287374">
    <property type="component" value="Unassembled WGS sequence"/>
</dbReference>
<dbReference type="PIRSF" id="PIRSF036492">
    <property type="entry name" value="ALDH"/>
    <property type="match status" value="1"/>
</dbReference>
<dbReference type="InterPro" id="IPR016161">
    <property type="entry name" value="Ald_DH/histidinol_DH"/>
</dbReference>
<dbReference type="InterPro" id="IPR016162">
    <property type="entry name" value="Ald_DH_N"/>
</dbReference>
<dbReference type="InterPro" id="IPR015590">
    <property type="entry name" value="Aldehyde_DH_dom"/>
</dbReference>
<dbReference type="FunFam" id="3.40.309.10:FF:000003">
    <property type="entry name" value="Aldehyde dehydrogenase"/>
    <property type="match status" value="1"/>
</dbReference>
<feature type="active site" evidence="5 6">
    <location>
        <position position="209"/>
    </location>
</feature>
<dbReference type="PROSITE" id="PS00687">
    <property type="entry name" value="ALDEHYDE_DEHYDR_GLU"/>
    <property type="match status" value="1"/>
</dbReference>
<feature type="active site" evidence="5">
    <location>
        <position position="243"/>
    </location>
</feature>
<evidence type="ECO:0000313" key="9">
    <source>
        <dbReference type="EMBL" id="PWY55115.1"/>
    </source>
</evidence>
<reference evidence="9 11" key="1">
    <citation type="submission" date="2018-05" db="EMBL/GenBank/DDBJ databases">
        <title>Legionella qingyii sp.nov., whole genome shotgun sequence.</title>
        <authorList>
            <person name="Wu H."/>
            <person name="Zhu Q."/>
            <person name="Hu C."/>
        </authorList>
    </citation>
    <scope>NUCLEOTIDE SEQUENCE [LARGE SCALE GENOMIC DNA]</scope>
    <source>
        <strain evidence="9 11">HEB18</strain>
    </source>
</reference>
<dbReference type="GO" id="GO:0006081">
    <property type="term" value="P:aldehyde metabolic process"/>
    <property type="evidence" value="ECO:0007669"/>
    <property type="project" value="InterPro"/>
</dbReference>
<dbReference type="RefSeq" id="WP_110143106.1">
    <property type="nucleotide sequence ID" value="NZ_QHJG01000021.1"/>
</dbReference>
<accession>A0A317U1L2</accession>
<evidence type="ECO:0000256" key="4">
    <source>
        <dbReference type="PIRNR" id="PIRNR036492"/>
    </source>
</evidence>
<keyword evidence="12" id="KW-1185">Reference proteome</keyword>
<evidence type="ECO:0000256" key="3">
    <source>
        <dbReference type="ARBA" id="ARBA00023027"/>
    </source>
</evidence>
<dbReference type="CDD" id="cd07136">
    <property type="entry name" value="ALDH_YwdH-P39616"/>
    <property type="match status" value="1"/>
</dbReference>
<comment type="caution">
    <text evidence="9">The sequence shown here is derived from an EMBL/GenBank/DDBJ whole genome shotgun (WGS) entry which is preliminary data.</text>
</comment>